<reference evidence="1 2" key="1">
    <citation type="journal article" date="2021" name="Elife">
        <title>Chloroplast acquisition without the gene transfer in kleptoplastic sea slugs, Plakobranchus ocellatus.</title>
        <authorList>
            <person name="Maeda T."/>
            <person name="Takahashi S."/>
            <person name="Yoshida T."/>
            <person name="Shimamura S."/>
            <person name="Takaki Y."/>
            <person name="Nagai Y."/>
            <person name="Toyoda A."/>
            <person name="Suzuki Y."/>
            <person name="Arimoto A."/>
            <person name="Ishii H."/>
            <person name="Satoh N."/>
            <person name="Nishiyama T."/>
            <person name="Hasebe M."/>
            <person name="Maruyama T."/>
            <person name="Minagawa J."/>
            <person name="Obokata J."/>
            <person name="Shigenobu S."/>
        </authorList>
    </citation>
    <scope>NUCLEOTIDE SEQUENCE [LARGE SCALE GENOMIC DNA]</scope>
</reference>
<proteinExistence type="predicted"/>
<gene>
    <name evidence="1" type="ORF">PoB_000884800</name>
</gene>
<protein>
    <submittedName>
        <fullName evidence="1">Exportin-5-like</fullName>
    </submittedName>
</protein>
<dbReference type="Proteomes" id="UP000735302">
    <property type="component" value="Unassembled WGS sequence"/>
</dbReference>
<sequence length="186" mass="20575">MIILSRPPPPVFFSHQHPDLLFLTTSSSSLSPAPSHPPSLPTSTAPLLPLKPTIAATMSDLGTLPIERGHGHQSYEGLVIHSEHVEILFTVDWIVRQNIPQLIPSQQLGSNNGEDIFNESRMALITGLETKIKLLTRGRNKSSFVLLIAHIRISGRICIKVSEVFIVCQELLEPKGRECSDLKFMV</sequence>
<evidence type="ECO:0000313" key="2">
    <source>
        <dbReference type="Proteomes" id="UP000735302"/>
    </source>
</evidence>
<dbReference type="EMBL" id="BLXT01000977">
    <property type="protein sequence ID" value="GFN82342.1"/>
    <property type="molecule type" value="Genomic_DNA"/>
</dbReference>
<dbReference type="AlphaFoldDB" id="A0AAV3YJE6"/>
<comment type="caution">
    <text evidence="1">The sequence shown here is derived from an EMBL/GenBank/DDBJ whole genome shotgun (WGS) entry which is preliminary data.</text>
</comment>
<organism evidence="1 2">
    <name type="scientific">Plakobranchus ocellatus</name>
    <dbReference type="NCBI Taxonomy" id="259542"/>
    <lineage>
        <taxon>Eukaryota</taxon>
        <taxon>Metazoa</taxon>
        <taxon>Spiralia</taxon>
        <taxon>Lophotrochozoa</taxon>
        <taxon>Mollusca</taxon>
        <taxon>Gastropoda</taxon>
        <taxon>Heterobranchia</taxon>
        <taxon>Euthyneura</taxon>
        <taxon>Panpulmonata</taxon>
        <taxon>Sacoglossa</taxon>
        <taxon>Placobranchoidea</taxon>
        <taxon>Plakobranchidae</taxon>
        <taxon>Plakobranchus</taxon>
    </lineage>
</organism>
<evidence type="ECO:0000313" key="1">
    <source>
        <dbReference type="EMBL" id="GFN82342.1"/>
    </source>
</evidence>
<accession>A0AAV3YJE6</accession>
<name>A0AAV3YJE6_9GAST</name>
<keyword evidence="2" id="KW-1185">Reference proteome</keyword>